<evidence type="ECO:0000313" key="1">
    <source>
        <dbReference type="EMBL" id="GAA96481.1"/>
    </source>
</evidence>
<gene>
    <name evidence="1" type="primary">Mo03149</name>
    <name evidence="1" type="ORF">E5Q_03149</name>
</gene>
<dbReference type="Proteomes" id="UP000009131">
    <property type="component" value="Unassembled WGS sequence"/>
</dbReference>
<dbReference type="AlphaFoldDB" id="G7E0X1"/>
<comment type="caution">
    <text evidence="1">The sequence shown here is derived from an EMBL/GenBank/DDBJ whole genome shotgun (WGS) entry which is preliminary data.</text>
</comment>
<dbReference type="HOGENOM" id="CLU_033924_1_0_1"/>
<dbReference type="EMBL" id="BABT02000090">
    <property type="protein sequence ID" value="GAA96481.1"/>
    <property type="molecule type" value="Genomic_DNA"/>
</dbReference>
<accession>G7E0X1</accession>
<sequence length="408" mass="44560">MVGFLGSLAVTGFGLVAVIGVSWPAYLGPRIDRLGLTRSVIEMNNQGCRVIRELEACEDQWIHRETGLSYLPCSARSRRKHWIPAVLKLDALSLAKTAGQDYIALLDLNTEQVTKLTLDKPLPRGLNLHALDVWFENDDKVAEKGDKMWVFVNNHRPPFNATSAPFVGADSSVEIFETTLGSGKLHHVKTVAHPTILTPNNLVATGPSSFYVSNDHFDKTHWRRGMAQWFVDPAASSIVHCDASGIEPQCFDAGWFIYPNGIARGPGNILYSGSTLKGVVRVLEIQQDKSLVLLDEIAIPPNGLPIDNLHVLADGSIITANLIALKWSAAYAKIDDLSMKAPVEVWRIRNSTGDGRFYGAKYEISQIYGDDGGVLTGVTNANAHKDKLYLTGVFTAGVAVCPNQMLLA</sequence>
<dbReference type="RefSeq" id="XP_014568092.1">
    <property type="nucleotide sequence ID" value="XM_014712606.1"/>
</dbReference>
<reference evidence="1 2" key="1">
    <citation type="journal article" date="2011" name="J. Gen. Appl. Microbiol.">
        <title>Draft genome sequencing of the enigmatic basidiomycete Mixia osmundae.</title>
        <authorList>
            <person name="Nishida H."/>
            <person name="Nagatsuka Y."/>
            <person name="Sugiyama J."/>
        </authorList>
    </citation>
    <scope>NUCLEOTIDE SEQUENCE [LARGE SCALE GENOMIC DNA]</scope>
    <source>
        <strain evidence="2">CBS 9802 / IAM 14324 / JCM 22182 / KY 12970</strain>
    </source>
</reference>
<dbReference type="OrthoDB" id="5307922at2759"/>
<reference evidence="1 2" key="2">
    <citation type="journal article" date="2012" name="Open Biol.">
        <title>Characteristics of nucleosomes and linker DNA regions on the genome of the basidiomycete Mixia osmundae revealed by mono- and dinucleosome mapping.</title>
        <authorList>
            <person name="Nishida H."/>
            <person name="Kondo S."/>
            <person name="Matsumoto T."/>
            <person name="Suzuki Y."/>
            <person name="Yoshikawa H."/>
            <person name="Taylor T.D."/>
            <person name="Sugiyama J."/>
        </authorList>
    </citation>
    <scope>NUCLEOTIDE SEQUENCE [LARGE SCALE GENOMIC DNA]</scope>
    <source>
        <strain evidence="2">CBS 9802 / IAM 14324 / JCM 22182 / KY 12970</strain>
    </source>
</reference>
<dbReference type="InterPro" id="IPR051288">
    <property type="entry name" value="Serum_paraoxonase/arylesterase"/>
</dbReference>
<dbReference type="eggNOG" id="ENOG502RYG9">
    <property type="taxonomic scope" value="Eukaryota"/>
</dbReference>
<dbReference type="PANTHER" id="PTHR11799">
    <property type="entry name" value="PARAOXONASE"/>
    <property type="match status" value="1"/>
</dbReference>
<organism evidence="1 2">
    <name type="scientific">Mixia osmundae (strain CBS 9802 / IAM 14324 / JCM 22182 / KY 12970)</name>
    <dbReference type="NCBI Taxonomy" id="764103"/>
    <lineage>
        <taxon>Eukaryota</taxon>
        <taxon>Fungi</taxon>
        <taxon>Dikarya</taxon>
        <taxon>Basidiomycota</taxon>
        <taxon>Pucciniomycotina</taxon>
        <taxon>Mixiomycetes</taxon>
        <taxon>Mixiales</taxon>
        <taxon>Mixiaceae</taxon>
        <taxon>Mixia</taxon>
    </lineage>
</organism>
<name>G7E0X1_MIXOS</name>
<evidence type="ECO:0008006" key="3">
    <source>
        <dbReference type="Google" id="ProtNLM"/>
    </source>
</evidence>
<dbReference type="OMA" id="CEDMWLH"/>
<dbReference type="InterPro" id="IPR011042">
    <property type="entry name" value="6-blade_b-propeller_TolB-like"/>
</dbReference>
<protein>
    <recommendedName>
        <fullName evidence="3">SMP-30/Gluconolactonase/LRE-like region domain-containing protein</fullName>
    </recommendedName>
</protein>
<dbReference type="PANTHER" id="PTHR11799:SF12">
    <property type="entry name" value="PARAOXONASE-RELATED"/>
    <property type="match status" value="1"/>
</dbReference>
<proteinExistence type="predicted"/>
<dbReference type="Gene3D" id="2.120.10.30">
    <property type="entry name" value="TolB, C-terminal domain"/>
    <property type="match status" value="1"/>
</dbReference>
<dbReference type="SUPFAM" id="SSF63829">
    <property type="entry name" value="Calcium-dependent phosphotriesterase"/>
    <property type="match status" value="1"/>
</dbReference>
<evidence type="ECO:0000313" key="2">
    <source>
        <dbReference type="Proteomes" id="UP000009131"/>
    </source>
</evidence>
<keyword evidence="2" id="KW-1185">Reference proteome</keyword>
<dbReference type="InParanoid" id="G7E0X1"/>